<reference evidence="7 8" key="1">
    <citation type="submission" date="2016-10" db="EMBL/GenBank/DDBJ databases">
        <authorList>
            <person name="de Groot N.N."/>
        </authorList>
    </citation>
    <scope>NUCLEOTIDE SEQUENCE [LARGE SCALE GENOMIC DNA]</scope>
    <source>
        <strain evidence="7 8">DSM 19981</strain>
    </source>
</reference>
<gene>
    <name evidence="7" type="ORF">SAMN02745775_10191</name>
</gene>
<keyword evidence="4 7" id="KW-0808">Transferase</keyword>
<dbReference type="InterPro" id="IPR022641">
    <property type="entry name" value="CheR_N"/>
</dbReference>
<dbReference type="InterPro" id="IPR050903">
    <property type="entry name" value="Bact_Chemotaxis_MeTrfase"/>
</dbReference>
<evidence type="ECO:0000256" key="5">
    <source>
        <dbReference type="ARBA" id="ARBA00022691"/>
    </source>
</evidence>
<evidence type="ECO:0000313" key="7">
    <source>
        <dbReference type="EMBL" id="SFK16071.1"/>
    </source>
</evidence>
<dbReference type="AlphaFoldDB" id="A0A1I3XAM4"/>
<dbReference type="SMART" id="SM00138">
    <property type="entry name" value="MeTrc"/>
    <property type="match status" value="1"/>
</dbReference>
<dbReference type="PANTHER" id="PTHR24422:SF21">
    <property type="entry name" value="CHEMOTAXIS PROTEIN METHYLTRANSFERASE 1"/>
    <property type="match status" value="1"/>
</dbReference>
<dbReference type="Pfam" id="PF03705">
    <property type="entry name" value="CheR_N"/>
    <property type="match status" value="1"/>
</dbReference>
<sequence>MTDAGFTEIARAIRAVSGLALSADKGYLLKARLAPMMKQRGLSSLTDLANRLPTADGPALLREMAEATTTNETSFFRDVLPIRQIADSVLPELDAARPAGAPIRIWSAACSSGQEAYSVAMAAEEAGFRRRLDIFGTDLSAAMVDRARAGLYTSFEMERGLSAVQRTRWFRQEPDGWRIAESLRRACRFEVLNLLGDLRSLGTFDVVLLRNVLIYFDPPTKERVVAACAAHLAPDGVICLGATETLLGLQAPLVAVPGLRGVWRRA</sequence>
<evidence type="ECO:0000256" key="2">
    <source>
        <dbReference type="ARBA" id="ARBA00012534"/>
    </source>
</evidence>
<dbReference type="Proteomes" id="UP000199473">
    <property type="component" value="Unassembled WGS sequence"/>
</dbReference>
<dbReference type="STRING" id="1123062.SAMN02745775_10191"/>
<dbReference type="PROSITE" id="PS50123">
    <property type="entry name" value="CHER"/>
    <property type="match status" value="1"/>
</dbReference>
<dbReference type="EMBL" id="FOSQ01000001">
    <property type="protein sequence ID" value="SFK16071.1"/>
    <property type="molecule type" value="Genomic_DNA"/>
</dbReference>
<dbReference type="SUPFAM" id="SSF53335">
    <property type="entry name" value="S-adenosyl-L-methionine-dependent methyltransferases"/>
    <property type="match status" value="1"/>
</dbReference>
<dbReference type="Pfam" id="PF01739">
    <property type="entry name" value="CheR"/>
    <property type="match status" value="1"/>
</dbReference>
<protein>
    <recommendedName>
        <fullName evidence="2">protein-glutamate O-methyltransferase</fullName>
        <ecNumber evidence="2">2.1.1.80</ecNumber>
    </recommendedName>
</protein>
<evidence type="ECO:0000259" key="6">
    <source>
        <dbReference type="PROSITE" id="PS50123"/>
    </source>
</evidence>
<dbReference type="EC" id="2.1.1.80" evidence="2"/>
<name>A0A1I3XAM4_9PROT</name>
<keyword evidence="3 7" id="KW-0489">Methyltransferase</keyword>
<keyword evidence="8" id="KW-1185">Reference proteome</keyword>
<dbReference type="InterPro" id="IPR000780">
    <property type="entry name" value="CheR_MeTrfase"/>
</dbReference>
<evidence type="ECO:0000313" key="8">
    <source>
        <dbReference type="Proteomes" id="UP000199473"/>
    </source>
</evidence>
<evidence type="ECO:0000256" key="3">
    <source>
        <dbReference type="ARBA" id="ARBA00022603"/>
    </source>
</evidence>
<dbReference type="GO" id="GO:0008983">
    <property type="term" value="F:protein-glutamate O-methyltransferase activity"/>
    <property type="evidence" value="ECO:0007669"/>
    <property type="project" value="UniProtKB-EC"/>
</dbReference>
<proteinExistence type="predicted"/>
<dbReference type="GO" id="GO:0032259">
    <property type="term" value="P:methylation"/>
    <property type="evidence" value="ECO:0007669"/>
    <property type="project" value="UniProtKB-KW"/>
</dbReference>
<dbReference type="PRINTS" id="PR00996">
    <property type="entry name" value="CHERMTFRASE"/>
</dbReference>
<evidence type="ECO:0000256" key="1">
    <source>
        <dbReference type="ARBA" id="ARBA00001541"/>
    </source>
</evidence>
<dbReference type="InterPro" id="IPR029063">
    <property type="entry name" value="SAM-dependent_MTases_sf"/>
</dbReference>
<dbReference type="Gene3D" id="1.10.155.10">
    <property type="entry name" value="Chemotaxis receptor methyltransferase CheR, N-terminal domain"/>
    <property type="match status" value="1"/>
</dbReference>
<comment type="catalytic activity">
    <reaction evidence="1">
        <text>L-glutamyl-[protein] + S-adenosyl-L-methionine = [protein]-L-glutamate 5-O-methyl ester + S-adenosyl-L-homocysteine</text>
        <dbReference type="Rhea" id="RHEA:24452"/>
        <dbReference type="Rhea" id="RHEA-COMP:10208"/>
        <dbReference type="Rhea" id="RHEA-COMP:10311"/>
        <dbReference type="ChEBI" id="CHEBI:29973"/>
        <dbReference type="ChEBI" id="CHEBI:57856"/>
        <dbReference type="ChEBI" id="CHEBI:59789"/>
        <dbReference type="ChEBI" id="CHEBI:82795"/>
        <dbReference type="EC" id="2.1.1.80"/>
    </reaction>
</comment>
<organism evidence="7 8">
    <name type="scientific">Falsiroseomonas stagni DSM 19981</name>
    <dbReference type="NCBI Taxonomy" id="1123062"/>
    <lineage>
        <taxon>Bacteria</taxon>
        <taxon>Pseudomonadati</taxon>
        <taxon>Pseudomonadota</taxon>
        <taxon>Alphaproteobacteria</taxon>
        <taxon>Acetobacterales</taxon>
        <taxon>Roseomonadaceae</taxon>
        <taxon>Falsiroseomonas</taxon>
    </lineage>
</organism>
<dbReference type="SUPFAM" id="SSF47757">
    <property type="entry name" value="Chemotaxis receptor methyltransferase CheR, N-terminal domain"/>
    <property type="match status" value="1"/>
</dbReference>
<dbReference type="OrthoDB" id="9816309at2"/>
<feature type="domain" description="CheR-type methyltransferase" evidence="6">
    <location>
        <begin position="1"/>
        <end position="248"/>
    </location>
</feature>
<dbReference type="InterPro" id="IPR036804">
    <property type="entry name" value="CheR_N_sf"/>
</dbReference>
<dbReference type="RefSeq" id="WP_092953867.1">
    <property type="nucleotide sequence ID" value="NZ_FOSQ01000001.1"/>
</dbReference>
<dbReference type="InterPro" id="IPR022642">
    <property type="entry name" value="CheR_C"/>
</dbReference>
<keyword evidence="5" id="KW-0949">S-adenosyl-L-methionine</keyword>
<evidence type="ECO:0000256" key="4">
    <source>
        <dbReference type="ARBA" id="ARBA00022679"/>
    </source>
</evidence>
<dbReference type="Gene3D" id="3.40.50.150">
    <property type="entry name" value="Vaccinia Virus protein VP39"/>
    <property type="match status" value="1"/>
</dbReference>
<accession>A0A1I3XAM4</accession>
<dbReference type="PANTHER" id="PTHR24422">
    <property type="entry name" value="CHEMOTAXIS PROTEIN METHYLTRANSFERASE"/>
    <property type="match status" value="1"/>
</dbReference>